<proteinExistence type="predicted"/>
<feature type="compositionally biased region" description="Gly residues" evidence="1">
    <location>
        <begin position="42"/>
        <end position="56"/>
    </location>
</feature>
<evidence type="ECO:0000259" key="2">
    <source>
        <dbReference type="PROSITE" id="PS50914"/>
    </source>
</evidence>
<dbReference type="PANTHER" id="PTHR34606">
    <property type="entry name" value="BON DOMAIN-CONTAINING PROTEIN"/>
    <property type="match status" value="1"/>
</dbReference>
<keyword evidence="3" id="KW-0614">Plasmid</keyword>
<feature type="region of interest" description="Disordered" evidence="1">
    <location>
        <begin position="1"/>
        <end position="148"/>
    </location>
</feature>
<feature type="compositionally biased region" description="Basic and acidic residues" evidence="1">
    <location>
        <begin position="61"/>
        <end position="79"/>
    </location>
</feature>
<evidence type="ECO:0000313" key="4">
    <source>
        <dbReference type="Proteomes" id="UP000254259"/>
    </source>
</evidence>
<dbReference type="InterPro" id="IPR051686">
    <property type="entry name" value="Lipoprotein_DolP"/>
</dbReference>
<geneLocation type="plasmid" evidence="4">
    <name>cbm2636_mp</name>
</geneLocation>
<reference evidence="3 4" key="1">
    <citation type="submission" date="2018-01" db="EMBL/GenBank/DDBJ databases">
        <authorList>
            <person name="Clerissi C."/>
        </authorList>
    </citation>
    <scope>NUCLEOTIDE SEQUENCE [LARGE SCALE GENOMIC DNA]</scope>
    <source>
        <strain evidence="3">Cupriavidus taiwanensis SWF 66322</strain>
        <plasmid evidence="4">cbm2636_mp</plasmid>
    </source>
</reference>
<evidence type="ECO:0000313" key="3">
    <source>
        <dbReference type="EMBL" id="SPD68291.1"/>
    </source>
</evidence>
<organism evidence="3 4">
    <name type="scientific">Cupriavidus taiwanensis</name>
    <dbReference type="NCBI Taxonomy" id="164546"/>
    <lineage>
        <taxon>Bacteria</taxon>
        <taxon>Pseudomonadati</taxon>
        <taxon>Pseudomonadota</taxon>
        <taxon>Betaproteobacteria</taxon>
        <taxon>Burkholderiales</taxon>
        <taxon>Burkholderiaceae</taxon>
        <taxon>Cupriavidus</taxon>
    </lineage>
</organism>
<dbReference type="PROSITE" id="PS50914">
    <property type="entry name" value="BON"/>
    <property type="match status" value="1"/>
</dbReference>
<feature type="domain" description="BON" evidence="2">
    <location>
        <begin position="149"/>
        <end position="217"/>
    </location>
</feature>
<dbReference type="PANTHER" id="PTHR34606:SF15">
    <property type="entry name" value="BON DOMAIN-CONTAINING PROTEIN"/>
    <property type="match status" value="1"/>
</dbReference>
<sequence length="290" mass="31088">MHPFRNEGGGSWWREDRDADESRRNRGDPRGGDPRGGDPRGGDPGGYGEGRYGQRGGPARDYGEGRYEGRQRHDSDVRESGYYGGRSSPAQRVWETSARRPPWEEDEAWRRGSEVRDEWGDSGGDSRGNASREMPRGRDRVGPKGYQRSDERIREDICERLAHARHVDVREVEVEVQGGVVRLTGNVRDRRQKYCIEDIVDDVFGVREIHNAVRLGAPGAFGVSGITEGSQSGGQAGAQSGGSGQGRVSGVSSSGSATGSSASSYGGGMETGSGGPGQGRDGTGGTTRMG</sequence>
<evidence type="ECO:0000256" key="1">
    <source>
        <dbReference type="SAM" id="MobiDB-lite"/>
    </source>
</evidence>
<feature type="region of interest" description="Disordered" evidence="1">
    <location>
        <begin position="226"/>
        <end position="290"/>
    </location>
</feature>
<feature type="compositionally biased region" description="Low complexity" evidence="1">
    <location>
        <begin position="248"/>
        <end position="264"/>
    </location>
</feature>
<accession>A0A9Q7V0U9</accession>
<feature type="compositionally biased region" description="Gly residues" evidence="1">
    <location>
        <begin position="265"/>
        <end position="290"/>
    </location>
</feature>
<protein>
    <submittedName>
        <fullName evidence="3">RNA-binding protein</fullName>
    </submittedName>
</protein>
<name>A0A9Q7V0U9_9BURK</name>
<dbReference type="Gene3D" id="3.30.1340.30">
    <property type="match status" value="1"/>
</dbReference>
<feature type="compositionally biased region" description="Basic and acidic residues" evidence="1">
    <location>
        <begin position="13"/>
        <end position="41"/>
    </location>
</feature>
<dbReference type="InterPro" id="IPR007055">
    <property type="entry name" value="BON_dom"/>
</dbReference>
<feature type="compositionally biased region" description="Basic and acidic residues" evidence="1">
    <location>
        <begin position="133"/>
        <end position="148"/>
    </location>
</feature>
<gene>
    <name evidence="3" type="ORF">CBM2636_MP21141</name>
</gene>
<dbReference type="RefSeq" id="WP_115713615.1">
    <property type="nucleotide sequence ID" value="NZ_LT984814.1"/>
</dbReference>
<feature type="compositionally biased region" description="Gly residues" evidence="1">
    <location>
        <begin position="231"/>
        <end position="247"/>
    </location>
</feature>
<dbReference type="Proteomes" id="UP000254259">
    <property type="component" value="Plasmid CBM2636_mp"/>
</dbReference>
<feature type="compositionally biased region" description="Basic and acidic residues" evidence="1">
    <location>
        <begin position="97"/>
        <end position="119"/>
    </location>
</feature>
<dbReference type="Pfam" id="PF04972">
    <property type="entry name" value="BON"/>
    <property type="match status" value="1"/>
</dbReference>
<dbReference type="AlphaFoldDB" id="A0A9Q7V0U9"/>
<dbReference type="EMBL" id="LT984814">
    <property type="protein sequence ID" value="SPD68291.1"/>
    <property type="molecule type" value="Genomic_DNA"/>
</dbReference>